<evidence type="ECO:0000313" key="1">
    <source>
        <dbReference type="EMBL" id="RPB01328.1"/>
    </source>
</evidence>
<reference evidence="1 2" key="1">
    <citation type="journal article" date="2018" name="Nat. Ecol. Evol.">
        <title>Pezizomycetes genomes reveal the molecular basis of ectomycorrhizal truffle lifestyle.</title>
        <authorList>
            <person name="Murat C."/>
            <person name="Payen T."/>
            <person name="Noel B."/>
            <person name="Kuo A."/>
            <person name="Morin E."/>
            <person name="Chen J."/>
            <person name="Kohler A."/>
            <person name="Krizsan K."/>
            <person name="Balestrini R."/>
            <person name="Da Silva C."/>
            <person name="Montanini B."/>
            <person name="Hainaut M."/>
            <person name="Levati E."/>
            <person name="Barry K.W."/>
            <person name="Belfiori B."/>
            <person name="Cichocki N."/>
            <person name="Clum A."/>
            <person name="Dockter R.B."/>
            <person name="Fauchery L."/>
            <person name="Guy J."/>
            <person name="Iotti M."/>
            <person name="Le Tacon F."/>
            <person name="Lindquist E.A."/>
            <person name="Lipzen A."/>
            <person name="Malagnac F."/>
            <person name="Mello A."/>
            <person name="Molinier V."/>
            <person name="Miyauchi S."/>
            <person name="Poulain J."/>
            <person name="Riccioni C."/>
            <person name="Rubini A."/>
            <person name="Sitrit Y."/>
            <person name="Splivallo R."/>
            <person name="Traeger S."/>
            <person name="Wang M."/>
            <person name="Zifcakova L."/>
            <person name="Wipf D."/>
            <person name="Zambonelli A."/>
            <person name="Paolocci F."/>
            <person name="Nowrousian M."/>
            <person name="Ottonello S."/>
            <person name="Baldrian P."/>
            <person name="Spatafora J.W."/>
            <person name="Henrissat B."/>
            <person name="Nagy L.G."/>
            <person name="Aury J.M."/>
            <person name="Wincker P."/>
            <person name="Grigoriev I.V."/>
            <person name="Bonfante P."/>
            <person name="Martin F.M."/>
        </authorList>
    </citation>
    <scope>NUCLEOTIDE SEQUENCE [LARGE SCALE GENOMIC DNA]</scope>
    <source>
        <strain evidence="1 2">120613-1</strain>
    </source>
</reference>
<protein>
    <submittedName>
        <fullName evidence="1">Uncharacterized protein</fullName>
    </submittedName>
</protein>
<gene>
    <name evidence="1" type="ORF">L873DRAFT_1658476</name>
</gene>
<sequence>IEEHCYPRAMEIDSTKLDPGNLSSQDSVLESCFGLAMIDKETSTVRLSHSTFGEYLR</sequence>
<feature type="non-terminal residue" evidence="1">
    <location>
        <position position="57"/>
    </location>
</feature>
<accession>A0A3N4JVV5</accession>
<organism evidence="1 2">
    <name type="scientific">Choiromyces venosus 120613-1</name>
    <dbReference type="NCBI Taxonomy" id="1336337"/>
    <lineage>
        <taxon>Eukaryota</taxon>
        <taxon>Fungi</taxon>
        <taxon>Dikarya</taxon>
        <taxon>Ascomycota</taxon>
        <taxon>Pezizomycotina</taxon>
        <taxon>Pezizomycetes</taxon>
        <taxon>Pezizales</taxon>
        <taxon>Tuberaceae</taxon>
        <taxon>Choiromyces</taxon>
    </lineage>
</organism>
<keyword evidence="2" id="KW-1185">Reference proteome</keyword>
<dbReference type="AlphaFoldDB" id="A0A3N4JVV5"/>
<feature type="non-terminal residue" evidence="1">
    <location>
        <position position="1"/>
    </location>
</feature>
<name>A0A3N4JVV5_9PEZI</name>
<dbReference type="EMBL" id="ML120374">
    <property type="protein sequence ID" value="RPB01328.1"/>
    <property type="molecule type" value="Genomic_DNA"/>
</dbReference>
<dbReference type="OrthoDB" id="195446at2759"/>
<proteinExistence type="predicted"/>
<evidence type="ECO:0000313" key="2">
    <source>
        <dbReference type="Proteomes" id="UP000276215"/>
    </source>
</evidence>
<dbReference type="Proteomes" id="UP000276215">
    <property type="component" value="Unassembled WGS sequence"/>
</dbReference>